<dbReference type="SUPFAM" id="SSF48619">
    <property type="entry name" value="Phospholipase A2, PLA2"/>
    <property type="match status" value="1"/>
</dbReference>
<keyword evidence="7" id="KW-0479">Metal-binding</keyword>
<protein>
    <recommendedName>
        <fullName evidence="14">Group XIIA secretory phospholipase A2</fullName>
    </recommendedName>
    <alternativeName>
        <fullName evidence="15">Phosphatidylcholine 2-acylhydrolase 12A</fullName>
    </alternativeName>
</protein>
<accession>A0A6I8S558</accession>
<dbReference type="InterPro" id="IPR036444">
    <property type="entry name" value="PLipase_A2_dom_sf"/>
</dbReference>
<comment type="similarity">
    <text evidence="4">Belongs to the phospholipase A2 family.</text>
</comment>
<keyword evidence="10" id="KW-0106">Calcium</keyword>
<dbReference type="Pfam" id="PF06951">
    <property type="entry name" value="PLA2G12"/>
    <property type="match status" value="1"/>
</dbReference>
<evidence type="ECO:0000256" key="3">
    <source>
        <dbReference type="ARBA" id="ARBA00004613"/>
    </source>
</evidence>
<evidence type="ECO:0000256" key="16">
    <source>
        <dbReference type="SAM" id="SignalP"/>
    </source>
</evidence>
<feature type="chain" id="PRO_5030155880" description="Group XIIA secretory phospholipase A2" evidence="16">
    <location>
        <begin position="22"/>
        <end position="182"/>
    </location>
</feature>
<evidence type="ECO:0000256" key="6">
    <source>
        <dbReference type="ARBA" id="ARBA00022525"/>
    </source>
</evidence>
<dbReference type="GO" id="GO:0004623">
    <property type="term" value="F:phospholipase A2 activity"/>
    <property type="evidence" value="ECO:0007669"/>
    <property type="project" value="InterPro"/>
</dbReference>
<dbReference type="GO" id="GO:0005509">
    <property type="term" value="F:calcium ion binding"/>
    <property type="evidence" value="ECO:0007669"/>
    <property type="project" value="InterPro"/>
</dbReference>
<dbReference type="GO" id="GO:0005737">
    <property type="term" value="C:cytoplasm"/>
    <property type="evidence" value="ECO:0007669"/>
    <property type="project" value="UniProtKB-SubCell"/>
</dbReference>
<evidence type="ECO:0000256" key="10">
    <source>
        <dbReference type="ARBA" id="ARBA00022837"/>
    </source>
</evidence>
<comment type="subcellular location">
    <subcellularLocation>
        <location evidence="2">Cytoplasm</location>
    </subcellularLocation>
    <subcellularLocation>
        <location evidence="3">Secreted</location>
    </subcellularLocation>
</comment>
<evidence type="ECO:0000256" key="15">
    <source>
        <dbReference type="ARBA" id="ARBA00080187"/>
    </source>
</evidence>
<dbReference type="InterPro" id="IPR010711">
    <property type="entry name" value="PLA2G12"/>
</dbReference>
<keyword evidence="11" id="KW-0442">Lipid degradation</keyword>
<proteinExistence type="inferred from homology"/>
<evidence type="ECO:0000256" key="2">
    <source>
        <dbReference type="ARBA" id="ARBA00004496"/>
    </source>
</evidence>
<evidence type="ECO:0000256" key="7">
    <source>
        <dbReference type="ARBA" id="ARBA00022723"/>
    </source>
</evidence>
<dbReference type="GO" id="GO:0005576">
    <property type="term" value="C:extracellular region"/>
    <property type="evidence" value="ECO:0007669"/>
    <property type="project" value="UniProtKB-SubCell"/>
</dbReference>
<evidence type="ECO:0000256" key="9">
    <source>
        <dbReference type="ARBA" id="ARBA00022801"/>
    </source>
</evidence>
<evidence type="ECO:0000313" key="17">
    <source>
        <dbReference type="Ensembl" id="ENSXETP00000088366"/>
    </source>
</evidence>
<feature type="signal peptide" evidence="16">
    <location>
        <begin position="1"/>
        <end position="21"/>
    </location>
</feature>
<evidence type="ECO:0000256" key="8">
    <source>
        <dbReference type="ARBA" id="ARBA00022729"/>
    </source>
</evidence>
<dbReference type="Ensembl" id="ENSXETT00000092049">
    <property type="protein sequence ID" value="ENSXETP00000088366"/>
    <property type="gene ID" value="ENSXETG00000034989"/>
</dbReference>
<keyword evidence="6" id="KW-0964">Secreted</keyword>
<dbReference type="GO" id="GO:0006644">
    <property type="term" value="P:phospholipid metabolic process"/>
    <property type="evidence" value="ECO:0007669"/>
    <property type="project" value="InterPro"/>
</dbReference>
<dbReference type="Gene3D" id="1.20.90.10">
    <property type="entry name" value="Phospholipase A2 domain"/>
    <property type="match status" value="1"/>
</dbReference>
<reference evidence="17" key="2">
    <citation type="submission" date="2020-05" db="UniProtKB">
        <authorList>
            <consortium name="Ensembl"/>
        </authorList>
    </citation>
    <scope>IDENTIFICATION</scope>
</reference>
<evidence type="ECO:0000256" key="13">
    <source>
        <dbReference type="ARBA" id="ARBA00055247"/>
    </source>
</evidence>
<dbReference type="GO" id="GO:0050482">
    <property type="term" value="P:arachidonate secretion"/>
    <property type="evidence" value="ECO:0007669"/>
    <property type="project" value="InterPro"/>
</dbReference>
<evidence type="ECO:0000256" key="11">
    <source>
        <dbReference type="ARBA" id="ARBA00022963"/>
    </source>
</evidence>
<dbReference type="Bgee" id="ENSXETG00000034989">
    <property type="expression patterns" value="Expressed in 2-cell stage embryo and 12 other cell types or tissues"/>
</dbReference>
<evidence type="ECO:0000256" key="14">
    <source>
        <dbReference type="ARBA" id="ARBA00070731"/>
    </source>
</evidence>
<dbReference type="GeneTree" id="ENSGT00390000008798"/>
<dbReference type="AlphaFoldDB" id="A0A6I8S558"/>
<comment type="function">
    <text evidence="13">PA2 catalyzes the calcium-dependent hydrolysis of the 2-acyl groups in 3-sn-phosphoglycerides. Does not exhibit detectable activity toward sn-2-arachidonoyl- or linoleoyl-phosphatidylcholine or -phosphatidylethanolamine.</text>
</comment>
<keyword evidence="9" id="KW-0378">Hydrolase</keyword>
<evidence type="ECO:0000256" key="5">
    <source>
        <dbReference type="ARBA" id="ARBA00022490"/>
    </source>
</evidence>
<evidence type="ECO:0000256" key="4">
    <source>
        <dbReference type="ARBA" id="ARBA00007056"/>
    </source>
</evidence>
<sequence>MFLRGYFCVLWFACCAPRISHQTLWHRSDQQPETPDWRMTLKTIRNGVHKIDMYLNAALDLLGGADGLCHYKCRDGSKPVPRYGYRPAPPNGCGSPVFGLHFDIGIPSMTKCCNQHDRCYDSCGMMKNDCDEQFQNCLSKICTDVQKTLGISESVKDWNHVNAEKTWSRSGATLLLKKRSKD</sequence>
<dbReference type="PANTHER" id="PTHR12824">
    <property type="entry name" value="GROUP XII SECRETORY PHOSPHOLIPASE A2 FAMILY MEMBER"/>
    <property type="match status" value="1"/>
</dbReference>
<dbReference type="GO" id="GO:0016042">
    <property type="term" value="P:lipid catabolic process"/>
    <property type="evidence" value="ECO:0007669"/>
    <property type="project" value="UniProtKB-KW"/>
</dbReference>
<name>A0A6I8S558_XENTR</name>
<organism evidence="17">
    <name type="scientific">Xenopus tropicalis</name>
    <name type="common">Western clawed frog</name>
    <name type="synonym">Silurana tropicalis</name>
    <dbReference type="NCBI Taxonomy" id="8364"/>
    <lineage>
        <taxon>Eukaryota</taxon>
        <taxon>Metazoa</taxon>
        <taxon>Chordata</taxon>
        <taxon>Craniata</taxon>
        <taxon>Vertebrata</taxon>
        <taxon>Euteleostomi</taxon>
        <taxon>Amphibia</taxon>
        <taxon>Batrachia</taxon>
        <taxon>Anura</taxon>
        <taxon>Pipoidea</taxon>
        <taxon>Pipidae</taxon>
        <taxon>Xenopodinae</taxon>
        <taxon>Xenopus</taxon>
        <taxon>Silurana</taxon>
    </lineage>
</organism>
<dbReference type="FunFam" id="1.20.90.10:FF:000004">
    <property type="entry name" value="Group XIIA secretory phospholipase A2"/>
    <property type="match status" value="1"/>
</dbReference>
<evidence type="ECO:0000256" key="12">
    <source>
        <dbReference type="ARBA" id="ARBA00023098"/>
    </source>
</evidence>
<keyword evidence="5" id="KW-0963">Cytoplasm</keyword>
<keyword evidence="8 16" id="KW-0732">Signal</keyword>
<evidence type="ECO:0000256" key="1">
    <source>
        <dbReference type="ARBA" id="ARBA00001913"/>
    </source>
</evidence>
<keyword evidence="12" id="KW-0443">Lipid metabolism</keyword>
<dbReference type="PANTHER" id="PTHR12824:SF7">
    <property type="entry name" value="GROUP XIIA SECRETORY PHOSPHOLIPASE A2"/>
    <property type="match status" value="1"/>
</dbReference>
<comment type="cofactor">
    <cofactor evidence="1">
        <name>Ca(2+)</name>
        <dbReference type="ChEBI" id="CHEBI:29108"/>
    </cofactor>
</comment>
<reference evidence="17" key="1">
    <citation type="journal article" date="2010" name="Science">
        <title>The genome of the Western clawed frog Xenopus tropicalis.</title>
        <authorList>
            <person name="Hellsten U."/>
            <person name="Harland R.M."/>
            <person name="Gilchrist M.J."/>
            <person name="Hendrix D."/>
            <person name="Jurka J."/>
            <person name="Kapitonov V."/>
            <person name="Ovcharenko I."/>
            <person name="Putnam N.H."/>
            <person name="Shu S."/>
            <person name="Taher L."/>
            <person name="Blitz I.L."/>
            <person name="Blumberg B."/>
            <person name="Dichmann D.S."/>
            <person name="Dubchak I."/>
            <person name="Amaya E."/>
            <person name="Detter J.C."/>
            <person name="Fletcher R."/>
            <person name="Gerhard D.S."/>
            <person name="Goodstein D."/>
            <person name="Graves T."/>
            <person name="Grigoriev I.V."/>
            <person name="Grimwood J."/>
            <person name="Kawashima T."/>
            <person name="Lindquist E."/>
            <person name="Lucas S.M."/>
            <person name="Mead P.E."/>
            <person name="Mitros T."/>
            <person name="Ogino H."/>
            <person name="Ohta Y."/>
            <person name="Poliakov A.V."/>
            <person name="Pollet N."/>
            <person name="Robert J."/>
            <person name="Salamov A."/>
            <person name="Sater A.K."/>
            <person name="Schmutz J."/>
            <person name="Terry A."/>
            <person name="Vize P.D."/>
            <person name="Warren W.C."/>
            <person name="Wells D."/>
            <person name="Wills A."/>
            <person name="Wilson R.K."/>
            <person name="Zimmerman L.B."/>
            <person name="Zorn A.M."/>
            <person name="Grainger R."/>
            <person name="Grammer T."/>
            <person name="Khokha M.K."/>
            <person name="Richardson P.M."/>
            <person name="Rokhsar D.S."/>
        </authorList>
    </citation>
    <scope>NUCLEOTIDE SEQUENCE [LARGE SCALE GENOMIC DNA]</scope>
    <source>
        <strain evidence="17">Nigerian</strain>
    </source>
</reference>